<organism evidence="1 2">
    <name type="scientific">Chironomus riparius</name>
    <dbReference type="NCBI Taxonomy" id="315576"/>
    <lineage>
        <taxon>Eukaryota</taxon>
        <taxon>Metazoa</taxon>
        <taxon>Ecdysozoa</taxon>
        <taxon>Arthropoda</taxon>
        <taxon>Hexapoda</taxon>
        <taxon>Insecta</taxon>
        <taxon>Pterygota</taxon>
        <taxon>Neoptera</taxon>
        <taxon>Endopterygota</taxon>
        <taxon>Diptera</taxon>
        <taxon>Nematocera</taxon>
        <taxon>Chironomoidea</taxon>
        <taxon>Chironomidae</taxon>
        <taxon>Chironominae</taxon>
        <taxon>Chironomus</taxon>
    </lineage>
</organism>
<keyword evidence="2" id="KW-1185">Reference proteome</keyword>
<reference evidence="1" key="1">
    <citation type="submission" date="2022-01" db="EMBL/GenBank/DDBJ databases">
        <authorList>
            <person name="King R."/>
        </authorList>
    </citation>
    <scope>NUCLEOTIDE SEQUENCE</scope>
</reference>
<name>A0A9N9RKM4_9DIPT</name>
<evidence type="ECO:0000313" key="2">
    <source>
        <dbReference type="Proteomes" id="UP001153620"/>
    </source>
</evidence>
<reference evidence="1" key="2">
    <citation type="submission" date="2022-10" db="EMBL/GenBank/DDBJ databases">
        <authorList>
            <consortium name="ENA_rothamsted_submissions"/>
            <consortium name="culmorum"/>
            <person name="King R."/>
        </authorList>
    </citation>
    <scope>NUCLEOTIDE SEQUENCE</scope>
</reference>
<dbReference type="Proteomes" id="UP001153620">
    <property type="component" value="Chromosome 1"/>
</dbReference>
<evidence type="ECO:0000313" key="1">
    <source>
        <dbReference type="EMBL" id="CAG9798648.1"/>
    </source>
</evidence>
<protein>
    <submittedName>
        <fullName evidence="1">Uncharacterized protein</fullName>
    </submittedName>
</protein>
<dbReference type="EMBL" id="OU895877">
    <property type="protein sequence ID" value="CAG9798648.1"/>
    <property type="molecule type" value="Genomic_DNA"/>
</dbReference>
<accession>A0A9N9RKM4</accession>
<sequence length="85" mass="10089">MESNYRDLHIMNSYQRLLNNFMSRLQLRLCQDEYQICLQLYEVIEIITCNPIDHTVQRIVNDIFEEIPIIEETTIVGNEAEGVLE</sequence>
<gene>
    <name evidence="1" type="ORF">CHIRRI_LOCUS1630</name>
</gene>
<dbReference type="AlphaFoldDB" id="A0A9N9RKM4"/>
<proteinExistence type="predicted"/>